<evidence type="ECO:0008006" key="3">
    <source>
        <dbReference type="Google" id="ProtNLM"/>
    </source>
</evidence>
<sequence>MLCAQTVPAEIVGIINLTIKIVNRILSKALYHRQFKEFLNEIEAQYSDLLLHNKVRWLSKGKVLKRFTLCLNEINTFLNEKGINHPELGNDKWLQKFYFVVDITAKLNELYLKLQGKGNPAYVLVEELVCFEEKLILFAEDIQSGKLLHFQCLKQYRDKTSATVDTNYFSTVTKKIKDMFSGRFEQFQTNKTTLAFIVNPLNPNSTEIHVEPFGVDTGSLEMQLIDLKSKALWSEKFTE</sequence>
<dbReference type="PANTHER" id="PTHR45913:SF10">
    <property type="entry name" value="DUF4371 DOMAIN-CONTAINING PROTEIN"/>
    <property type="match status" value="1"/>
</dbReference>
<dbReference type="EnsemblMetazoa" id="XM_028285106.2">
    <property type="protein sequence ID" value="XP_028140907.2"/>
    <property type="gene ID" value="LOC114334966"/>
</dbReference>
<dbReference type="GeneID" id="114334966"/>
<evidence type="ECO:0000313" key="2">
    <source>
        <dbReference type="Proteomes" id="UP001652700"/>
    </source>
</evidence>
<dbReference type="RefSeq" id="XP_028140907.2">
    <property type="nucleotide sequence ID" value="XM_028285106.2"/>
</dbReference>
<reference evidence="1" key="1">
    <citation type="submission" date="2025-05" db="UniProtKB">
        <authorList>
            <consortium name="EnsemblMetazoa"/>
        </authorList>
    </citation>
    <scope>IDENTIFICATION</scope>
</reference>
<dbReference type="Proteomes" id="UP001652700">
    <property type="component" value="Unplaced"/>
</dbReference>
<name>A0ABM5ISV7_DIAVI</name>
<accession>A0ABM5ISV7</accession>
<proteinExistence type="predicted"/>
<dbReference type="PANTHER" id="PTHR45913">
    <property type="entry name" value="EPM2A-INTERACTING PROTEIN 1"/>
    <property type="match status" value="1"/>
</dbReference>
<protein>
    <recommendedName>
        <fullName evidence="3">General transcription factor II-I repeat domain-containing protein 2A-like</fullName>
    </recommendedName>
</protein>
<organism evidence="1 2">
    <name type="scientific">Diabrotica virgifera virgifera</name>
    <name type="common">western corn rootworm</name>
    <dbReference type="NCBI Taxonomy" id="50390"/>
    <lineage>
        <taxon>Eukaryota</taxon>
        <taxon>Metazoa</taxon>
        <taxon>Ecdysozoa</taxon>
        <taxon>Arthropoda</taxon>
        <taxon>Hexapoda</taxon>
        <taxon>Insecta</taxon>
        <taxon>Pterygota</taxon>
        <taxon>Neoptera</taxon>
        <taxon>Endopterygota</taxon>
        <taxon>Coleoptera</taxon>
        <taxon>Polyphaga</taxon>
        <taxon>Cucujiformia</taxon>
        <taxon>Chrysomeloidea</taxon>
        <taxon>Chrysomelidae</taxon>
        <taxon>Galerucinae</taxon>
        <taxon>Diabroticina</taxon>
        <taxon>Diabroticites</taxon>
        <taxon>Diabrotica</taxon>
    </lineage>
</organism>
<keyword evidence="2" id="KW-1185">Reference proteome</keyword>
<evidence type="ECO:0000313" key="1">
    <source>
        <dbReference type="EnsemblMetazoa" id="XP_028140907.2"/>
    </source>
</evidence>